<dbReference type="EMBL" id="JACOFW010000003">
    <property type="protein sequence ID" value="MBC3806568.1"/>
    <property type="molecule type" value="Genomic_DNA"/>
</dbReference>
<dbReference type="Proteomes" id="UP000648257">
    <property type="component" value="Unassembled WGS sequence"/>
</dbReference>
<dbReference type="InterPro" id="IPR008312">
    <property type="entry name" value="T6SS_TssB1"/>
</dbReference>
<name>A0ABR6X0V4_9BURK</name>
<dbReference type="InterPro" id="IPR010269">
    <property type="entry name" value="T6SS_TssC-like"/>
</dbReference>
<gene>
    <name evidence="3" type="primary">tssC</name>
    <name evidence="3" type="ORF">H8K52_04310</name>
</gene>
<evidence type="ECO:0000259" key="2">
    <source>
        <dbReference type="Pfam" id="PF18945"/>
    </source>
</evidence>
<dbReference type="Pfam" id="PF05591">
    <property type="entry name" value="T6SS_VipA"/>
    <property type="match status" value="1"/>
</dbReference>
<proteinExistence type="predicted"/>
<reference evidence="3 4" key="1">
    <citation type="submission" date="2020-08" db="EMBL/GenBank/DDBJ databases">
        <title>Novel species isolated from subtropical streams in China.</title>
        <authorList>
            <person name="Lu H."/>
        </authorList>
    </citation>
    <scope>NUCLEOTIDE SEQUENCE [LARGE SCALE GENOMIC DNA]</scope>
    <source>
        <strain evidence="3 4">KACC 16656</strain>
    </source>
</reference>
<protein>
    <submittedName>
        <fullName evidence="3">Type VI secretion system contractile sheath large subunit</fullName>
    </submittedName>
</protein>
<feature type="domain" description="TssC1 C-terminal" evidence="2">
    <location>
        <begin position="586"/>
        <end position="696"/>
    </location>
</feature>
<dbReference type="NCBIfam" id="TIGR03355">
    <property type="entry name" value="VI_chp_2"/>
    <property type="match status" value="1"/>
</dbReference>
<dbReference type="Pfam" id="PF05943">
    <property type="entry name" value="VipB"/>
    <property type="match status" value="1"/>
</dbReference>
<dbReference type="PANTHER" id="PTHR35565:SF3">
    <property type="entry name" value="TYPE VI SECRETION SYSTEM SHEATH PROTEIN TSSC1"/>
    <property type="match status" value="1"/>
</dbReference>
<feature type="domain" description="TssC1 N-terminal" evidence="1">
    <location>
        <begin position="253"/>
        <end position="575"/>
    </location>
</feature>
<accession>A0ABR6X0V4</accession>
<dbReference type="InterPro" id="IPR044031">
    <property type="entry name" value="TssC1_N"/>
</dbReference>
<dbReference type="PANTHER" id="PTHR35565">
    <property type="entry name" value="CYTOPLASMIC PROTEIN-RELATED"/>
    <property type="match status" value="1"/>
</dbReference>
<evidence type="ECO:0000259" key="1">
    <source>
        <dbReference type="Pfam" id="PF05943"/>
    </source>
</evidence>
<dbReference type="RefSeq" id="WP_186921655.1">
    <property type="nucleotide sequence ID" value="NZ_JACOFW010000003.1"/>
</dbReference>
<sequence length="698" mass="77202">MTESVQKKLLRVRPPRVKITYDVETGGAIEKKELPFIVGIFADLKGSWEEPDTQVPLKKRSMIDIDRDNFNDVMATILPRVNLKPLSSHLSGNSLDQVMSFSNIDAFEPMKVIDALPSLKSLHNERSQIRDLQSNVELDDALARPLDALIDVAQPRRPAVAKVEATNSVEAKTNVDPPIAAVPVSDTVDAINADAMEKCATQLAKISSSNVEAWKMTLAPFVKQMNLYFSESDASAAARMTQAKQRGAIAVIDELLALIDKKLSSTLSAVMHCPGFKQIEATWRGLHYLVMNTETSATLKLRVFHATKEELRRDMMNTVEFDQNTLFKLIYEAEYGTYGGYPYSLLVGDYAFGNSGSDLDFLGKIAEVAAAAHAPFIAQASQELYRLSGFDQLDEPPDFKETFESHELNGWNAFREMEHSRYVTLTLPRVLLRLPYGAPGKRNATPCEGVNFDEEGVSALNPIRFSKTGEAISYADPEADHLLWGNPAYLLAERITNAFSLYNWTAAICGVEGGGLVEGLASYTDTTTSGATELFCPTEIYISDRREKELNDMGFISLCHCKDTGKAAFFCSQTTNLPKKHFSDSAIANAKISAMLPYMLAASRFAHYIKVIMREKIGGFLTRGNVESYLNAWIANYVLLDDNASQEAKAAYPLREACVVVTDVPGEPGYYRATVFLKPHFQLEELAASIRLVANLPS</sequence>
<organism evidence="3 4">
    <name type="scientific">Undibacterium seohonense</name>
    <dbReference type="NCBI Taxonomy" id="1344950"/>
    <lineage>
        <taxon>Bacteria</taxon>
        <taxon>Pseudomonadati</taxon>
        <taxon>Pseudomonadota</taxon>
        <taxon>Betaproteobacteria</taxon>
        <taxon>Burkholderiales</taxon>
        <taxon>Oxalobacteraceae</taxon>
        <taxon>Undibacterium</taxon>
    </lineage>
</organism>
<dbReference type="NCBIfam" id="TIGR03358">
    <property type="entry name" value="VI_chp_5"/>
    <property type="match status" value="1"/>
</dbReference>
<evidence type="ECO:0000313" key="4">
    <source>
        <dbReference type="Proteomes" id="UP000648257"/>
    </source>
</evidence>
<evidence type="ECO:0000313" key="3">
    <source>
        <dbReference type="EMBL" id="MBC3806568.1"/>
    </source>
</evidence>
<dbReference type="InterPro" id="IPR044032">
    <property type="entry name" value="TssC1_C"/>
</dbReference>
<comment type="caution">
    <text evidence="3">The sequence shown here is derived from an EMBL/GenBank/DDBJ whole genome shotgun (WGS) entry which is preliminary data.</text>
</comment>
<keyword evidence="4" id="KW-1185">Reference proteome</keyword>
<dbReference type="Pfam" id="PF18945">
    <property type="entry name" value="VipB_2"/>
    <property type="match status" value="1"/>
</dbReference>